<name>A0ABV4TQ61_9GAMM</name>
<dbReference type="Proteomes" id="UP001575181">
    <property type="component" value="Unassembled WGS sequence"/>
</dbReference>
<proteinExistence type="predicted"/>
<organism evidence="1 2">
    <name type="scientific">Thiohalorhabdus methylotrophus</name>
    <dbReference type="NCBI Taxonomy" id="3242694"/>
    <lineage>
        <taxon>Bacteria</taxon>
        <taxon>Pseudomonadati</taxon>
        <taxon>Pseudomonadota</taxon>
        <taxon>Gammaproteobacteria</taxon>
        <taxon>Thiohalorhabdales</taxon>
        <taxon>Thiohalorhabdaceae</taxon>
        <taxon>Thiohalorhabdus</taxon>
    </lineage>
</organism>
<accession>A0ABV4TQ61</accession>
<keyword evidence="2" id="KW-1185">Reference proteome</keyword>
<dbReference type="EMBL" id="JBGUAW010000001">
    <property type="protein sequence ID" value="MFA9459436.1"/>
    <property type="molecule type" value="Genomic_DNA"/>
</dbReference>
<dbReference type="Pfam" id="PF07009">
    <property type="entry name" value="NusG_II"/>
    <property type="match status" value="1"/>
</dbReference>
<evidence type="ECO:0000313" key="1">
    <source>
        <dbReference type="EMBL" id="MFA9459436.1"/>
    </source>
</evidence>
<dbReference type="RefSeq" id="WP_373654221.1">
    <property type="nucleotide sequence ID" value="NZ_JBGUAW010000001.1"/>
</dbReference>
<comment type="caution">
    <text evidence="1">The sequence shown here is derived from an EMBL/GenBank/DDBJ whole genome shotgun (WGS) entry which is preliminary data.</text>
</comment>
<dbReference type="Gene3D" id="2.60.320.10">
    <property type="entry name" value="N-utilization substance G protein NusG, insert domain"/>
    <property type="match status" value="1"/>
</dbReference>
<protein>
    <submittedName>
        <fullName evidence="1">NusG domain II-containing protein</fullName>
    </submittedName>
</protein>
<gene>
    <name evidence="1" type="ORF">ACERLL_01180</name>
</gene>
<sequence>MKAWLRFLRRATTPWDRTVLALVWVGAITGTVAAYGGGAPGARAEIVAGGEVVETVSLGEERELTVEGPLGTSHLRVRDGGIRFVPPSPAPRKIDLRAGWQRRVGDTAACVPNEVLVRVVGNRERPWDAINY</sequence>
<evidence type="ECO:0000313" key="2">
    <source>
        <dbReference type="Proteomes" id="UP001575181"/>
    </source>
</evidence>
<dbReference type="InterPro" id="IPR038690">
    <property type="entry name" value="NusG_2_sf"/>
</dbReference>
<reference evidence="1 2" key="1">
    <citation type="submission" date="2024-08" db="EMBL/GenBank/DDBJ databases">
        <title>Whole-genome sequencing of halo(alkali)philic microorganisms from hypersaline lakes.</title>
        <authorList>
            <person name="Sorokin D.Y."/>
            <person name="Merkel A.Y."/>
            <person name="Messina E."/>
            <person name="Yakimov M."/>
        </authorList>
    </citation>
    <scope>NUCLEOTIDE SEQUENCE [LARGE SCALE GENOMIC DNA]</scope>
    <source>
        <strain evidence="1 2">Cl-TMA</strain>
    </source>
</reference>